<dbReference type="Gene3D" id="3.60.40.10">
    <property type="entry name" value="PPM-type phosphatase domain"/>
    <property type="match status" value="1"/>
</dbReference>
<feature type="coiled-coil region" evidence="2">
    <location>
        <begin position="3"/>
        <end position="30"/>
    </location>
</feature>
<dbReference type="SUPFAM" id="SSF55781">
    <property type="entry name" value="GAF domain-like"/>
    <property type="match status" value="1"/>
</dbReference>
<dbReference type="SMART" id="SM00331">
    <property type="entry name" value="PP2C_SIG"/>
    <property type="match status" value="1"/>
</dbReference>
<evidence type="ECO:0000313" key="5">
    <source>
        <dbReference type="Proteomes" id="UP000748308"/>
    </source>
</evidence>
<dbReference type="AlphaFoldDB" id="A0A937XB71"/>
<dbReference type="InterPro" id="IPR036457">
    <property type="entry name" value="PPM-type-like_dom_sf"/>
</dbReference>
<evidence type="ECO:0000256" key="1">
    <source>
        <dbReference type="ARBA" id="ARBA00022801"/>
    </source>
</evidence>
<dbReference type="SMART" id="SM00065">
    <property type="entry name" value="GAF"/>
    <property type="match status" value="1"/>
</dbReference>
<dbReference type="Pfam" id="PF07228">
    <property type="entry name" value="SpoIIE"/>
    <property type="match status" value="1"/>
</dbReference>
<dbReference type="PANTHER" id="PTHR43156:SF2">
    <property type="entry name" value="STAGE II SPORULATION PROTEIN E"/>
    <property type="match status" value="1"/>
</dbReference>
<keyword evidence="2" id="KW-0175">Coiled coil</keyword>
<comment type="caution">
    <text evidence="4">The sequence shown here is derived from an EMBL/GenBank/DDBJ whole genome shotgun (WGS) entry which is preliminary data.</text>
</comment>
<gene>
    <name evidence="4" type="ORF">FJY75_14285</name>
</gene>
<reference evidence="4" key="1">
    <citation type="submission" date="2019-03" db="EMBL/GenBank/DDBJ databases">
        <title>Lake Tanganyika Metagenome-Assembled Genomes (MAGs).</title>
        <authorList>
            <person name="Tran P."/>
        </authorList>
    </citation>
    <scope>NUCLEOTIDE SEQUENCE</scope>
    <source>
        <strain evidence="4">M_DeepCast_400m_m2_100</strain>
    </source>
</reference>
<name>A0A937XB71_UNCEI</name>
<dbReference type="InterPro" id="IPR001932">
    <property type="entry name" value="PPM-type_phosphatase-like_dom"/>
</dbReference>
<dbReference type="Proteomes" id="UP000748308">
    <property type="component" value="Unassembled WGS sequence"/>
</dbReference>
<protein>
    <submittedName>
        <fullName evidence="4">SpoIIE family protein phosphatase</fullName>
    </submittedName>
</protein>
<evidence type="ECO:0000259" key="3">
    <source>
        <dbReference type="PROSITE" id="PS51746"/>
    </source>
</evidence>
<evidence type="ECO:0000313" key="4">
    <source>
        <dbReference type="EMBL" id="MBM3319011.1"/>
    </source>
</evidence>
<dbReference type="InterPro" id="IPR052016">
    <property type="entry name" value="Bact_Sigma-Reg"/>
</dbReference>
<sequence length="428" mass="47420">MSIERGEETLERLREALERERRQNELLNRVALELARTLRLEEILPKLVAQLAELIRFDAVGIYLYQRAAGELEWFYGAGYPEGAEDRVRLKLGQGAVGWSAAHREPLILPDVTVDPRYLPARPSTVSEMSVPLMAEGELLGIFNLESDAPNAFGEADLLLLTAFGHHCAIAIQRAWLHAESIEKRRMEEEIGIARRIQLRLLPADNPVCPGFDIAAFNQPSQEVSGDCYDFIDMAPGQLGIMIGDVSGKGVPAGILMATFRASLRAEVRNNYAISVILSKVNRLICESVEDNVFVTAVYGVLDGPRRRLTYANAGHNPPLWLRAGGRAEWLGEGGLLLGKFPQAEYRETFVDLQPGDRIVFYTDGITEAPSADGEMFGTERLERLVRECPAEASARRICAQILEAVRAHSGRLHAEDDLTAVVLRVLP</sequence>
<dbReference type="InterPro" id="IPR003018">
    <property type="entry name" value="GAF"/>
</dbReference>
<feature type="domain" description="PPM-type phosphatase" evidence="3">
    <location>
        <begin position="211"/>
        <end position="426"/>
    </location>
</feature>
<dbReference type="GO" id="GO:0016791">
    <property type="term" value="F:phosphatase activity"/>
    <property type="evidence" value="ECO:0007669"/>
    <property type="project" value="TreeGrafter"/>
</dbReference>
<dbReference type="SUPFAM" id="SSF81606">
    <property type="entry name" value="PP2C-like"/>
    <property type="match status" value="1"/>
</dbReference>
<evidence type="ECO:0000256" key="2">
    <source>
        <dbReference type="SAM" id="Coils"/>
    </source>
</evidence>
<organism evidence="4 5">
    <name type="scientific">Eiseniibacteriota bacterium</name>
    <dbReference type="NCBI Taxonomy" id="2212470"/>
    <lineage>
        <taxon>Bacteria</taxon>
        <taxon>Candidatus Eiseniibacteriota</taxon>
    </lineage>
</organism>
<keyword evidence="1" id="KW-0378">Hydrolase</keyword>
<dbReference type="EMBL" id="VGIY01000592">
    <property type="protein sequence ID" value="MBM3319011.1"/>
    <property type="molecule type" value="Genomic_DNA"/>
</dbReference>
<dbReference type="PANTHER" id="PTHR43156">
    <property type="entry name" value="STAGE II SPORULATION PROTEIN E-RELATED"/>
    <property type="match status" value="1"/>
</dbReference>
<dbReference type="Gene3D" id="3.30.450.40">
    <property type="match status" value="1"/>
</dbReference>
<dbReference type="Pfam" id="PF01590">
    <property type="entry name" value="GAF"/>
    <property type="match status" value="1"/>
</dbReference>
<accession>A0A937XB71</accession>
<dbReference type="InterPro" id="IPR029016">
    <property type="entry name" value="GAF-like_dom_sf"/>
</dbReference>
<dbReference type="PROSITE" id="PS51746">
    <property type="entry name" value="PPM_2"/>
    <property type="match status" value="1"/>
</dbReference>
<proteinExistence type="predicted"/>